<name>A0A978V5I7_ZIZJJ</name>
<accession>A0A978V5I7</accession>
<dbReference type="GO" id="GO:0009451">
    <property type="term" value="P:RNA modification"/>
    <property type="evidence" value="ECO:0007669"/>
    <property type="project" value="InterPro"/>
</dbReference>
<organism evidence="4 5">
    <name type="scientific">Ziziphus jujuba var. spinosa</name>
    <dbReference type="NCBI Taxonomy" id="714518"/>
    <lineage>
        <taxon>Eukaryota</taxon>
        <taxon>Viridiplantae</taxon>
        <taxon>Streptophyta</taxon>
        <taxon>Embryophyta</taxon>
        <taxon>Tracheophyta</taxon>
        <taxon>Spermatophyta</taxon>
        <taxon>Magnoliopsida</taxon>
        <taxon>eudicotyledons</taxon>
        <taxon>Gunneridae</taxon>
        <taxon>Pentapetalae</taxon>
        <taxon>rosids</taxon>
        <taxon>fabids</taxon>
        <taxon>Rosales</taxon>
        <taxon>Rhamnaceae</taxon>
        <taxon>Paliureae</taxon>
        <taxon>Ziziphus</taxon>
    </lineage>
</organism>
<dbReference type="NCBIfam" id="TIGR00756">
    <property type="entry name" value="PPR"/>
    <property type="match status" value="3"/>
</dbReference>
<reference evidence="4" key="1">
    <citation type="journal article" date="2021" name="Front. Plant Sci.">
        <title>Chromosome-Scale Genome Assembly for Chinese Sour Jujube and Insights Into Its Genome Evolution and Domestication Signature.</title>
        <authorList>
            <person name="Shen L.-Y."/>
            <person name="Luo H."/>
            <person name="Wang X.-L."/>
            <person name="Wang X.-M."/>
            <person name="Qiu X.-J."/>
            <person name="Liu H."/>
            <person name="Zhou S.-S."/>
            <person name="Jia K.-H."/>
            <person name="Nie S."/>
            <person name="Bao Y.-T."/>
            <person name="Zhang R.-G."/>
            <person name="Yun Q.-Z."/>
            <person name="Chai Y.-H."/>
            <person name="Lu J.-Y."/>
            <person name="Li Y."/>
            <person name="Zhao S.-W."/>
            <person name="Mao J.-F."/>
            <person name="Jia S.-G."/>
            <person name="Mao Y.-M."/>
        </authorList>
    </citation>
    <scope>NUCLEOTIDE SEQUENCE</scope>
    <source>
        <strain evidence="4">AT0</strain>
        <tissue evidence="4">Leaf</tissue>
    </source>
</reference>
<keyword evidence="3" id="KW-0472">Membrane</keyword>
<evidence type="ECO:0000313" key="4">
    <source>
        <dbReference type="EMBL" id="KAH7522620.1"/>
    </source>
</evidence>
<dbReference type="PANTHER" id="PTHR47926">
    <property type="entry name" value="PENTATRICOPEPTIDE REPEAT-CONTAINING PROTEIN"/>
    <property type="match status" value="1"/>
</dbReference>
<evidence type="ECO:0000256" key="1">
    <source>
        <dbReference type="ARBA" id="ARBA00022737"/>
    </source>
</evidence>
<keyword evidence="3" id="KW-0812">Transmembrane</keyword>
<gene>
    <name evidence="4" type="ORF">FEM48_Zijuj07G0158100</name>
</gene>
<sequence length="253" mass="28958">MKYSMLGAPGVEENVPRLFLGIGAKELHQRESENIVEKRSGLCSTCSKFESNRLLNELNKSGRIDEARKVFNKMLDRDEFTWNTMIAAFANSGRLDEARKLFDESPIRSSITWSSLISGYCRNGCEVEAFELFWRMQLEGKMPSQGHPRASEIYSKLDEIMISIKEAGPKVRCVKKVNRIGNRKTENQTLLPSLWFMLKRLPKVLTRSVFFFFFFSFTAGTRLNGGTDKANLFYAQKSQRCDPNLPCSMLHLA</sequence>
<dbReference type="Proteomes" id="UP000813462">
    <property type="component" value="Unassembled WGS sequence"/>
</dbReference>
<dbReference type="Gene3D" id="1.25.40.10">
    <property type="entry name" value="Tetratricopeptide repeat domain"/>
    <property type="match status" value="1"/>
</dbReference>
<dbReference type="InterPro" id="IPR002885">
    <property type="entry name" value="PPR_rpt"/>
</dbReference>
<dbReference type="EMBL" id="JAEACU010000007">
    <property type="protein sequence ID" value="KAH7522620.1"/>
    <property type="molecule type" value="Genomic_DNA"/>
</dbReference>
<dbReference type="InterPro" id="IPR046960">
    <property type="entry name" value="PPR_At4g14850-like_plant"/>
</dbReference>
<evidence type="ECO:0008006" key="6">
    <source>
        <dbReference type="Google" id="ProtNLM"/>
    </source>
</evidence>
<feature type="transmembrane region" description="Helical" evidence="3">
    <location>
        <begin position="204"/>
        <end position="223"/>
    </location>
</feature>
<dbReference type="GO" id="GO:0003723">
    <property type="term" value="F:RNA binding"/>
    <property type="evidence" value="ECO:0007669"/>
    <property type="project" value="InterPro"/>
</dbReference>
<feature type="repeat" description="PPR" evidence="2">
    <location>
        <begin position="78"/>
        <end position="108"/>
    </location>
</feature>
<evidence type="ECO:0000256" key="3">
    <source>
        <dbReference type="SAM" id="Phobius"/>
    </source>
</evidence>
<proteinExistence type="predicted"/>
<dbReference type="PROSITE" id="PS51375">
    <property type="entry name" value="PPR"/>
    <property type="match status" value="2"/>
</dbReference>
<keyword evidence="3" id="KW-1133">Transmembrane helix</keyword>
<evidence type="ECO:0000313" key="5">
    <source>
        <dbReference type="Proteomes" id="UP000813462"/>
    </source>
</evidence>
<comment type="caution">
    <text evidence="4">The sequence shown here is derived from an EMBL/GenBank/DDBJ whole genome shotgun (WGS) entry which is preliminary data.</text>
</comment>
<dbReference type="InterPro" id="IPR011990">
    <property type="entry name" value="TPR-like_helical_dom_sf"/>
</dbReference>
<dbReference type="Pfam" id="PF01535">
    <property type="entry name" value="PPR"/>
    <property type="match status" value="1"/>
</dbReference>
<dbReference type="AlphaFoldDB" id="A0A978V5I7"/>
<feature type="repeat" description="PPR" evidence="2">
    <location>
        <begin position="109"/>
        <end position="143"/>
    </location>
</feature>
<evidence type="ECO:0000256" key="2">
    <source>
        <dbReference type="PROSITE-ProRule" id="PRU00708"/>
    </source>
</evidence>
<protein>
    <recommendedName>
        <fullName evidence="6">Pentatricopeptide repeat-containing protein</fullName>
    </recommendedName>
</protein>
<dbReference type="Pfam" id="PF12854">
    <property type="entry name" value="PPR_1"/>
    <property type="match status" value="1"/>
</dbReference>
<keyword evidence="1" id="KW-0677">Repeat</keyword>